<dbReference type="Gene3D" id="1.25.40.20">
    <property type="entry name" value="Ankyrin repeat-containing domain"/>
    <property type="match status" value="1"/>
</dbReference>
<dbReference type="AlphaFoldDB" id="A0A0G4IN72"/>
<keyword evidence="5" id="KW-1185">Reference proteome</keyword>
<dbReference type="InterPro" id="IPR002110">
    <property type="entry name" value="Ankyrin_rpt"/>
</dbReference>
<keyword evidence="2 3" id="KW-0040">ANK repeat</keyword>
<dbReference type="PANTHER" id="PTHR24171:SF9">
    <property type="entry name" value="ANKYRIN REPEAT DOMAIN-CONTAINING PROTEIN 39"/>
    <property type="match status" value="1"/>
</dbReference>
<protein>
    <submittedName>
        <fullName evidence="4">Uncharacterized protein</fullName>
    </submittedName>
</protein>
<evidence type="ECO:0000313" key="5">
    <source>
        <dbReference type="Proteomes" id="UP000039324"/>
    </source>
</evidence>
<sequence length="388" mass="41956">MRSEAQFAPQAHSVAAKLVAPRSTSRRSEMVRFGFAYLSALVARVFLSDRNAALIFQASDGTGIAVRVSSAAAFSPVIGDLVAAVGRIGTVPLPIDNAELQLVARFINDAPENDVPHLTEWARDNLGSMSVYQMLPAVNHLEMRSLATAVMSTCRTWGDISAMRSRVGNDALWFAVDNAPAVVRLRQTAETDVQKAIVKQLPDLVVSGGNVTFINEAYWDDWGNLLHWATREQDVLLVEMLLHIPGLDVNARDFGMKATPLHRAAHLNDDVFIRLLLAAPGIDVNAPDVDCFTPLHWAVIAENASIIRLLLKAPGINVNAGDDSGETPLHKAVQEGNLAIVKVLLLEAPGINVDAVDALNQTAVDMARSEPRYQEIVALVQACTGALR</sequence>
<dbReference type="InterPro" id="IPR036770">
    <property type="entry name" value="Ankyrin_rpt-contain_sf"/>
</dbReference>
<gene>
    <name evidence="4" type="ORF">PBRA_005285</name>
</gene>
<proteinExistence type="predicted"/>
<dbReference type="STRING" id="37360.A0A0G4IN72"/>
<feature type="repeat" description="ANK" evidence="3">
    <location>
        <begin position="324"/>
        <end position="356"/>
    </location>
</feature>
<organism evidence="4 5">
    <name type="scientific">Plasmodiophora brassicae</name>
    <name type="common">Clubroot disease agent</name>
    <dbReference type="NCBI Taxonomy" id="37360"/>
    <lineage>
        <taxon>Eukaryota</taxon>
        <taxon>Sar</taxon>
        <taxon>Rhizaria</taxon>
        <taxon>Endomyxa</taxon>
        <taxon>Phytomyxea</taxon>
        <taxon>Plasmodiophorida</taxon>
        <taxon>Plasmodiophoridae</taxon>
        <taxon>Plasmodiophora</taxon>
    </lineage>
</organism>
<dbReference type="OrthoDB" id="10258888at2759"/>
<dbReference type="PROSITE" id="PS50297">
    <property type="entry name" value="ANK_REP_REGION"/>
    <property type="match status" value="1"/>
</dbReference>
<dbReference type="PROSITE" id="PS50088">
    <property type="entry name" value="ANK_REPEAT"/>
    <property type="match status" value="1"/>
</dbReference>
<dbReference type="Proteomes" id="UP000039324">
    <property type="component" value="Unassembled WGS sequence"/>
</dbReference>
<accession>A0A0G4IN72</accession>
<evidence type="ECO:0000256" key="1">
    <source>
        <dbReference type="ARBA" id="ARBA00022737"/>
    </source>
</evidence>
<evidence type="ECO:0000313" key="4">
    <source>
        <dbReference type="EMBL" id="CEO96681.1"/>
    </source>
</evidence>
<reference evidence="4 5" key="1">
    <citation type="submission" date="2015-02" db="EMBL/GenBank/DDBJ databases">
        <authorList>
            <person name="Chooi Y.-H."/>
        </authorList>
    </citation>
    <scope>NUCLEOTIDE SEQUENCE [LARGE SCALE GENOMIC DNA]</scope>
    <source>
        <strain evidence="4">E3</strain>
    </source>
</reference>
<evidence type="ECO:0000256" key="3">
    <source>
        <dbReference type="PROSITE-ProRule" id="PRU00023"/>
    </source>
</evidence>
<dbReference type="SMART" id="SM00248">
    <property type="entry name" value="ANK"/>
    <property type="match status" value="4"/>
</dbReference>
<keyword evidence="1" id="KW-0677">Repeat</keyword>
<name>A0A0G4IN72_PLABS</name>
<evidence type="ECO:0000256" key="2">
    <source>
        <dbReference type="ARBA" id="ARBA00023043"/>
    </source>
</evidence>
<dbReference type="Pfam" id="PF12796">
    <property type="entry name" value="Ank_2"/>
    <property type="match status" value="1"/>
</dbReference>
<dbReference type="PANTHER" id="PTHR24171">
    <property type="entry name" value="ANKYRIN REPEAT DOMAIN-CONTAINING PROTEIN 39-RELATED"/>
    <property type="match status" value="1"/>
</dbReference>
<dbReference type="EMBL" id="CDSF01000076">
    <property type="protein sequence ID" value="CEO96681.1"/>
    <property type="molecule type" value="Genomic_DNA"/>
</dbReference>
<dbReference type="SUPFAM" id="SSF48403">
    <property type="entry name" value="Ankyrin repeat"/>
    <property type="match status" value="1"/>
</dbReference>